<dbReference type="PANTHER" id="PTHR42815">
    <property type="entry name" value="FAD-BINDING, PUTATIVE (AFU_ORTHOLOGUE AFUA_6G07600)-RELATED"/>
    <property type="match status" value="1"/>
</dbReference>
<dbReference type="Pfam" id="PF01243">
    <property type="entry name" value="PNPOx_N"/>
    <property type="match status" value="1"/>
</dbReference>
<keyword evidence="3" id="KW-1185">Reference proteome</keyword>
<organism evidence="2 3">
    <name type="scientific">Ancylobacter tetraedralis</name>
    <dbReference type="NCBI Taxonomy" id="217068"/>
    <lineage>
        <taxon>Bacteria</taxon>
        <taxon>Pseudomonadati</taxon>
        <taxon>Pseudomonadota</taxon>
        <taxon>Alphaproteobacteria</taxon>
        <taxon>Hyphomicrobiales</taxon>
        <taxon>Xanthobacteraceae</taxon>
        <taxon>Ancylobacter</taxon>
    </lineage>
</organism>
<feature type="domain" description="Pyridoxamine 5'-phosphate oxidase N-terminal" evidence="1">
    <location>
        <begin position="40"/>
        <end position="140"/>
    </location>
</feature>
<dbReference type="Gene3D" id="2.30.110.10">
    <property type="entry name" value="Electron Transport, Fmn-binding Protein, Chain A"/>
    <property type="match status" value="1"/>
</dbReference>
<dbReference type="InterPro" id="IPR011576">
    <property type="entry name" value="Pyridox_Oxase_N"/>
</dbReference>
<accession>A0A839ZGG3</accession>
<dbReference type="EMBL" id="JACICD010000013">
    <property type="protein sequence ID" value="MBB3773652.1"/>
    <property type="molecule type" value="Genomic_DNA"/>
</dbReference>
<gene>
    <name evidence="2" type="ORF">FHS55_004296</name>
</gene>
<sequence length="213" mass="24217">MSYGFLDIAVTPSVRAVQAEMGVDHLWQDFKGERPSDRFTENEAMFIAARDSFYMASVSETGWPYVQHRGGPRGFLKLVDERTLAFADYRGNLQYISAGNLAADSRACLFLMDYPRRARLKIYAHVEILSLDADPALTELISPQPYRAKLERIFRLRLDAFDWNCPQHITPRFTETEIAEAVRPVRERLSALEAENAELRARLGVKGTDGETV</sequence>
<dbReference type="SUPFAM" id="SSF50475">
    <property type="entry name" value="FMN-binding split barrel"/>
    <property type="match status" value="1"/>
</dbReference>
<dbReference type="InterPro" id="IPR012349">
    <property type="entry name" value="Split_barrel_FMN-bd"/>
</dbReference>
<reference evidence="2 3" key="1">
    <citation type="submission" date="2020-08" db="EMBL/GenBank/DDBJ databases">
        <title>Genomic Encyclopedia of Type Strains, Phase IV (KMG-IV): sequencing the most valuable type-strain genomes for metagenomic binning, comparative biology and taxonomic classification.</title>
        <authorList>
            <person name="Goeker M."/>
        </authorList>
    </citation>
    <scope>NUCLEOTIDE SEQUENCE [LARGE SCALE GENOMIC DNA]</scope>
    <source>
        <strain evidence="2 3">DSM 5895</strain>
    </source>
</reference>
<comment type="caution">
    <text evidence="2">The sequence shown here is derived from an EMBL/GenBank/DDBJ whole genome shotgun (WGS) entry which is preliminary data.</text>
</comment>
<proteinExistence type="predicted"/>
<evidence type="ECO:0000313" key="2">
    <source>
        <dbReference type="EMBL" id="MBB3773652.1"/>
    </source>
</evidence>
<dbReference type="PANTHER" id="PTHR42815:SF2">
    <property type="entry name" value="FAD-BINDING, PUTATIVE (AFU_ORTHOLOGUE AFUA_6G07600)-RELATED"/>
    <property type="match status" value="1"/>
</dbReference>
<evidence type="ECO:0000259" key="1">
    <source>
        <dbReference type="Pfam" id="PF01243"/>
    </source>
</evidence>
<dbReference type="AlphaFoldDB" id="A0A839ZGG3"/>
<evidence type="ECO:0000313" key="3">
    <source>
        <dbReference type="Proteomes" id="UP000533469"/>
    </source>
</evidence>
<dbReference type="RefSeq" id="WP_183191849.1">
    <property type="nucleotide sequence ID" value="NZ_JACICD010000013.1"/>
</dbReference>
<protein>
    <recommendedName>
        <fullName evidence="1">Pyridoxamine 5'-phosphate oxidase N-terminal domain-containing protein</fullName>
    </recommendedName>
</protein>
<dbReference type="Proteomes" id="UP000533469">
    <property type="component" value="Unassembled WGS sequence"/>
</dbReference>
<name>A0A839ZGG3_9HYPH</name>